<sequence length="186" mass="20634">MGRCGHLIVLLSMLLAGCGGSRELIMAPPRPAALALPDTTVFPARLTLTLSANTPLPLPFQTLTVTIHLIALQRADGYRQPLVFARRTVTFTRTAAQQWTLLEAAPIPPGRYDTLWVHLSEVAVRFGPNAGGSLTAPTDTLAFPVTLELRPALSYAYHLRFDWQHSLQAKPECRWRFTPRLSLEMH</sequence>
<evidence type="ECO:0000313" key="1">
    <source>
        <dbReference type="EMBL" id="SHK79553.1"/>
    </source>
</evidence>
<proteinExistence type="predicted"/>
<dbReference type="Proteomes" id="UP000185812">
    <property type="component" value="Unassembled WGS sequence"/>
</dbReference>
<keyword evidence="2" id="KW-1185">Reference proteome</keyword>
<dbReference type="PROSITE" id="PS51257">
    <property type="entry name" value="PROKAR_LIPOPROTEIN"/>
    <property type="match status" value="1"/>
</dbReference>
<name>A0A1M6VDG4_9BACT</name>
<dbReference type="STRING" id="633813.SAMN04488087_1997"/>
<protein>
    <recommendedName>
        <fullName evidence="3">DUF4382 domain-containing protein</fullName>
    </recommendedName>
</protein>
<gene>
    <name evidence="1" type="ORF">SAMN04488087_1997</name>
</gene>
<dbReference type="OrthoDB" id="9945996at2"/>
<accession>A0A1M6VDG4</accession>
<dbReference type="EMBL" id="FRAU01000006">
    <property type="protein sequence ID" value="SHK79553.1"/>
    <property type="molecule type" value="Genomic_DNA"/>
</dbReference>
<dbReference type="AlphaFoldDB" id="A0A1M6VDG4"/>
<evidence type="ECO:0000313" key="2">
    <source>
        <dbReference type="Proteomes" id="UP000185812"/>
    </source>
</evidence>
<organism evidence="1 2">
    <name type="scientific">Rhodothermus profundi</name>
    <dbReference type="NCBI Taxonomy" id="633813"/>
    <lineage>
        <taxon>Bacteria</taxon>
        <taxon>Pseudomonadati</taxon>
        <taxon>Rhodothermota</taxon>
        <taxon>Rhodothermia</taxon>
        <taxon>Rhodothermales</taxon>
        <taxon>Rhodothermaceae</taxon>
        <taxon>Rhodothermus</taxon>
    </lineage>
</organism>
<reference evidence="2" key="1">
    <citation type="submission" date="2016-11" db="EMBL/GenBank/DDBJ databases">
        <authorList>
            <person name="Varghese N."/>
            <person name="Submissions S."/>
        </authorList>
    </citation>
    <scope>NUCLEOTIDE SEQUENCE [LARGE SCALE GENOMIC DNA]</scope>
    <source>
        <strain evidence="2">DSM 22212</strain>
    </source>
</reference>
<evidence type="ECO:0008006" key="3">
    <source>
        <dbReference type="Google" id="ProtNLM"/>
    </source>
</evidence>